<evidence type="ECO:0000313" key="4">
    <source>
        <dbReference type="Proteomes" id="UP000593571"/>
    </source>
</evidence>
<comment type="caution">
    <text evidence="3">The sequence shown here is derived from an EMBL/GenBank/DDBJ whole genome shotgun (WGS) entry which is preliminary data.</text>
</comment>
<dbReference type="GO" id="GO:0004523">
    <property type="term" value="F:RNA-DNA hybrid ribonuclease activity"/>
    <property type="evidence" value="ECO:0007669"/>
    <property type="project" value="InterPro"/>
</dbReference>
<keyword evidence="4" id="KW-1185">Reference proteome</keyword>
<dbReference type="Pfam" id="PF00075">
    <property type="entry name" value="RNase_H"/>
    <property type="match status" value="1"/>
</dbReference>
<feature type="region of interest" description="Disordered" evidence="1">
    <location>
        <begin position="1"/>
        <end position="31"/>
    </location>
</feature>
<dbReference type="Gene3D" id="3.30.420.10">
    <property type="entry name" value="Ribonuclease H-like superfamily/Ribonuclease H"/>
    <property type="match status" value="1"/>
</dbReference>
<dbReference type="InterPro" id="IPR036397">
    <property type="entry name" value="RNaseH_sf"/>
</dbReference>
<feature type="compositionally biased region" description="Pro residues" evidence="1">
    <location>
        <begin position="17"/>
        <end position="27"/>
    </location>
</feature>
<dbReference type="AlphaFoldDB" id="A0A7J8CI18"/>
<name>A0A7J8CI18_ROUAE</name>
<dbReference type="SUPFAM" id="SSF53098">
    <property type="entry name" value="Ribonuclease H-like"/>
    <property type="match status" value="1"/>
</dbReference>
<dbReference type="InterPro" id="IPR012337">
    <property type="entry name" value="RNaseH-like_sf"/>
</dbReference>
<reference evidence="3 4" key="1">
    <citation type="journal article" date="2020" name="Nature">
        <title>Six reference-quality genomes reveal evolution of bat adaptations.</title>
        <authorList>
            <person name="Jebb D."/>
            <person name="Huang Z."/>
            <person name="Pippel M."/>
            <person name="Hughes G.M."/>
            <person name="Lavrichenko K."/>
            <person name="Devanna P."/>
            <person name="Winkler S."/>
            <person name="Jermiin L.S."/>
            <person name="Skirmuntt E.C."/>
            <person name="Katzourakis A."/>
            <person name="Burkitt-Gray L."/>
            <person name="Ray D.A."/>
            <person name="Sullivan K.A.M."/>
            <person name="Roscito J.G."/>
            <person name="Kirilenko B.M."/>
            <person name="Davalos L.M."/>
            <person name="Corthals A.P."/>
            <person name="Power M.L."/>
            <person name="Jones G."/>
            <person name="Ransome R.D."/>
            <person name="Dechmann D.K.N."/>
            <person name="Locatelli A.G."/>
            <person name="Puechmaille S.J."/>
            <person name="Fedrigo O."/>
            <person name="Jarvis E.D."/>
            <person name="Hiller M."/>
            <person name="Vernes S.C."/>
            <person name="Myers E.W."/>
            <person name="Teeling E.C."/>
        </authorList>
    </citation>
    <scope>NUCLEOTIDE SEQUENCE [LARGE SCALE GENOMIC DNA]</scope>
    <source>
        <strain evidence="3">MRouAeg1</strain>
        <tissue evidence="3">Muscle</tissue>
    </source>
</reference>
<dbReference type="PROSITE" id="PS50879">
    <property type="entry name" value="RNASE_H_1"/>
    <property type="match status" value="1"/>
</dbReference>
<organism evidence="3 4">
    <name type="scientific">Rousettus aegyptiacus</name>
    <name type="common">Egyptian fruit bat</name>
    <name type="synonym">Pteropus aegyptiacus</name>
    <dbReference type="NCBI Taxonomy" id="9407"/>
    <lineage>
        <taxon>Eukaryota</taxon>
        <taxon>Metazoa</taxon>
        <taxon>Chordata</taxon>
        <taxon>Craniata</taxon>
        <taxon>Vertebrata</taxon>
        <taxon>Euteleostomi</taxon>
        <taxon>Mammalia</taxon>
        <taxon>Eutheria</taxon>
        <taxon>Laurasiatheria</taxon>
        <taxon>Chiroptera</taxon>
        <taxon>Yinpterochiroptera</taxon>
        <taxon>Pteropodoidea</taxon>
        <taxon>Pteropodidae</taxon>
        <taxon>Rousettinae</taxon>
        <taxon>Rousettus</taxon>
    </lineage>
</organism>
<dbReference type="GO" id="GO:0003676">
    <property type="term" value="F:nucleic acid binding"/>
    <property type="evidence" value="ECO:0007669"/>
    <property type="project" value="InterPro"/>
</dbReference>
<accession>A0A7J8CI18</accession>
<protein>
    <recommendedName>
        <fullName evidence="2">RNase H type-1 domain-containing protein</fullName>
    </recommendedName>
</protein>
<evidence type="ECO:0000259" key="2">
    <source>
        <dbReference type="PROSITE" id="PS50879"/>
    </source>
</evidence>
<dbReference type="EMBL" id="JACASE010000014">
    <property type="protein sequence ID" value="KAF6410543.1"/>
    <property type="molecule type" value="Genomic_DNA"/>
</dbReference>
<evidence type="ECO:0000256" key="1">
    <source>
        <dbReference type="SAM" id="MobiDB-lite"/>
    </source>
</evidence>
<evidence type="ECO:0000313" key="3">
    <source>
        <dbReference type="EMBL" id="KAF6410543.1"/>
    </source>
</evidence>
<proteinExistence type="predicted"/>
<feature type="domain" description="RNase H type-1" evidence="2">
    <location>
        <begin position="61"/>
        <end position="146"/>
    </location>
</feature>
<dbReference type="Proteomes" id="UP000593571">
    <property type="component" value="Unassembled WGS sequence"/>
</dbReference>
<dbReference type="InterPro" id="IPR002156">
    <property type="entry name" value="RNaseH_domain"/>
</dbReference>
<sequence length="146" mass="15845">MGGRLLQHHSPGLWNTNPPPSPPPPATLMPAPDLETPLHHCVETSEQTYSSRLDLKDGPSLNPDAKWVTDGSSFIHKGLRKAGHATVNLSDVIEANALPANTSAQKAELTALIRALQLGKGLTVNIYTDLKHKFVVLHEHAATWKE</sequence>
<gene>
    <name evidence="3" type="ORF">HJG63_009067</name>
</gene>